<evidence type="ECO:0000313" key="23">
    <source>
        <dbReference type="RefSeq" id="XP_012678042.2"/>
    </source>
</evidence>
<evidence type="ECO:0000256" key="2">
    <source>
        <dbReference type="ARBA" id="ARBA00004371"/>
    </source>
</evidence>
<evidence type="ECO:0000256" key="11">
    <source>
        <dbReference type="ARBA" id="ARBA00023024"/>
    </source>
</evidence>
<evidence type="ECO:0000256" key="7">
    <source>
        <dbReference type="ARBA" id="ARBA00022525"/>
    </source>
</evidence>
<evidence type="ECO:0000313" key="22">
    <source>
        <dbReference type="Proteomes" id="UP000515152"/>
    </source>
</evidence>
<sequence>MARLLLLTALGVLFTLQMVSSTKLVCYLTNWSQYRPGAGKFTPANVDPFLCTHVVYTLATISPDNQLATIEWNDEDMYKQLNNLKLTNPNMKTLLSIGGLFNGVSPFVAMVFTAESRNTFIKSALSFLRTHNFDGLDLAWEFPGQNGSPLDDKQRFTALLTELRQAIMDEARDNKKPPLLISIKVGALSSTIDIGYEVPEVASKVDFISIMSYDYHGHWEKRTGHNSPLFNSSLDQGSHVHHNIESTVTYWLEKGAAADKLLLGFPTYGRTFQLTSSYSGLGAPANGPAEAGPYTREAGFWSYYEVCSFTSTGTVGWITEQKVPYATHGNSWVGYDNKESYAAKAQWLRGKDLGGASVWTLDLDDFGGAFCADGAYPLVSHLRNSLGFPPKPTTTVGPTTTADPITTFCRGRPDGLYPNSADGNTYFQCFRGNTYLHSCQPGLVFQDSCKCCNWP</sequence>
<keyword evidence="9 19" id="KW-0732">Signal</keyword>
<dbReference type="InterPro" id="IPR011583">
    <property type="entry name" value="Chitinase_II/V-like_cat"/>
</dbReference>
<keyword evidence="16" id="KW-0624">Polysaccharide degradation</keyword>
<evidence type="ECO:0000256" key="18">
    <source>
        <dbReference type="ARBA" id="ARBA00076480"/>
    </source>
</evidence>
<evidence type="ECO:0000256" key="19">
    <source>
        <dbReference type="SAM" id="SignalP"/>
    </source>
</evidence>
<evidence type="ECO:0000256" key="4">
    <source>
        <dbReference type="ARBA" id="ARBA00009121"/>
    </source>
</evidence>
<evidence type="ECO:0000256" key="16">
    <source>
        <dbReference type="ARBA" id="ARBA00023326"/>
    </source>
</evidence>
<dbReference type="RefSeq" id="XP_031424047.1">
    <property type="nucleotide sequence ID" value="XM_031568187.2"/>
</dbReference>
<dbReference type="Pfam" id="PF01607">
    <property type="entry name" value="CBM_14"/>
    <property type="match status" value="1"/>
</dbReference>
<evidence type="ECO:0000256" key="12">
    <source>
        <dbReference type="ARBA" id="ARBA00023157"/>
    </source>
</evidence>
<evidence type="ECO:0000259" key="20">
    <source>
        <dbReference type="PROSITE" id="PS50940"/>
    </source>
</evidence>
<keyword evidence="12" id="KW-1015">Disulfide bond</keyword>
<feature type="domain" description="GH18" evidence="21">
    <location>
        <begin position="22"/>
        <end position="389"/>
    </location>
</feature>
<dbReference type="SMART" id="SM00636">
    <property type="entry name" value="Glyco_18"/>
    <property type="match status" value="1"/>
</dbReference>
<dbReference type="InterPro" id="IPR017853">
    <property type="entry name" value="GH"/>
</dbReference>
<dbReference type="FunFam" id="3.20.20.80:FF:000220">
    <property type="entry name" value="Chitotriosidase-1"/>
    <property type="match status" value="1"/>
</dbReference>
<dbReference type="PROSITE" id="PS50940">
    <property type="entry name" value="CHIT_BIND_II"/>
    <property type="match status" value="1"/>
</dbReference>
<evidence type="ECO:0000256" key="17">
    <source>
        <dbReference type="ARBA" id="ARBA00069826"/>
    </source>
</evidence>
<evidence type="ECO:0000256" key="15">
    <source>
        <dbReference type="ARBA" id="ARBA00023295"/>
    </source>
</evidence>
<evidence type="ECO:0000313" key="26">
    <source>
        <dbReference type="RefSeq" id="XP_031424048.1"/>
    </source>
</evidence>
<organism evidence="22 23">
    <name type="scientific">Clupea harengus</name>
    <name type="common">Atlantic herring</name>
    <dbReference type="NCBI Taxonomy" id="7950"/>
    <lineage>
        <taxon>Eukaryota</taxon>
        <taxon>Metazoa</taxon>
        <taxon>Chordata</taxon>
        <taxon>Craniata</taxon>
        <taxon>Vertebrata</taxon>
        <taxon>Euteleostomi</taxon>
        <taxon>Actinopterygii</taxon>
        <taxon>Neopterygii</taxon>
        <taxon>Teleostei</taxon>
        <taxon>Clupei</taxon>
        <taxon>Clupeiformes</taxon>
        <taxon>Clupeoidei</taxon>
        <taxon>Clupeidae</taxon>
        <taxon>Clupea</taxon>
    </lineage>
</organism>
<keyword evidence="22" id="KW-1185">Reference proteome</keyword>
<dbReference type="FunFam" id="2.170.140.10:FF:000001">
    <property type="entry name" value="Acidic mammalian chitinase"/>
    <property type="match status" value="1"/>
</dbReference>
<dbReference type="RefSeq" id="XP_012678042.2">
    <property type="nucleotide sequence ID" value="XM_012822588.3"/>
</dbReference>
<dbReference type="GO" id="GO:0000272">
    <property type="term" value="P:polysaccharide catabolic process"/>
    <property type="evidence" value="ECO:0007669"/>
    <property type="project" value="UniProtKB-KW"/>
</dbReference>
<evidence type="ECO:0000313" key="24">
    <source>
        <dbReference type="RefSeq" id="XP_031424046.1"/>
    </source>
</evidence>
<evidence type="ECO:0000256" key="13">
    <source>
        <dbReference type="ARBA" id="ARBA00023228"/>
    </source>
</evidence>
<keyword evidence="13" id="KW-0458">Lysosome</keyword>
<dbReference type="InterPro" id="IPR029070">
    <property type="entry name" value="Chitinase_insertion_sf"/>
</dbReference>
<dbReference type="RefSeq" id="XP_031424048.1">
    <property type="nucleotide sequence ID" value="XM_031568188.2"/>
</dbReference>
<keyword evidence="14" id="KW-0119">Carbohydrate metabolism</keyword>
<dbReference type="AlphaFoldDB" id="A0A6P3VPV8"/>
<accession>A0A6P3VPV8</accession>
<gene>
    <name evidence="23 24 25 26" type="primary">LOC105895896</name>
</gene>
<dbReference type="KEGG" id="char:105895896"/>
<dbReference type="GO" id="GO:0005764">
    <property type="term" value="C:lysosome"/>
    <property type="evidence" value="ECO:0007669"/>
    <property type="project" value="UniProtKB-SubCell"/>
</dbReference>
<evidence type="ECO:0000313" key="25">
    <source>
        <dbReference type="RefSeq" id="XP_031424047.1"/>
    </source>
</evidence>
<feature type="domain" description="Chitin-binding type-2" evidence="20">
    <location>
        <begin position="406"/>
        <end position="455"/>
    </location>
</feature>
<dbReference type="SUPFAM" id="SSF51445">
    <property type="entry name" value="(Trans)glycosidases"/>
    <property type="match status" value="1"/>
</dbReference>
<keyword evidence="8" id="KW-0147">Chitin-binding</keyword>
<evidence type="ECO:0000256" key="5">
    <source>
        <dbReference type="ARBA" id="ARBA00011245"/>
    </source>
</evidence>
<dbReference type="InterPro" id="IPR050314">
    <property type="entry name" value="Glycosyl_Hydrlase_18"/>
</dbReference>
<reference evidence="23 24" key="1">
    <citation type="submission" date="2025-04" db="UniProtKB">
        <authorList>
            <consortium name="RefSeq"/>
        </authorList>
    </citation>
    <scope>IDENTIFICATION</scope>
</reference>
<dbReference type="Proteomes" id="UP000515152">
    <property type="component" value="Chromosome 5"/>
</dbReference>
<evidence type="ECO:0000256" key="3">
    <source>
        <dbReference type="ARBA" id="ARBA00004613"/>
    </source>
</evidence>
<dbReference type="FunFam" id="3.20.20.80:FF:000081">
    <property type="entry name" value="Chitinase 1"/>
    <property type="match status" value="1"/>
</dbReference>
<dbReference type="SUPFAM" id="SSF54556">
    <property type="entry name" value="Chitinase insertion domain"/>
    <property type="match status" value="1"/>
</dbReference>
<comment type="catalytic activity">
    <reaction evidence="1">
        <text>Random endo-hydrolysis of N-acetyl-beta-D-glucosaminide (1-&gt;4)-beta-linkages in chitin and chitodextrins.</text>
        <dbReference type="EC" id="3.2.1.14"/>
    </reaction>
</comment>
<dbReference type="EC" id="3.2.1.14" evidence="6"/>
<dbReference type="PROSITE" id="PS51910">
    <property type="entry name" value="GH18_2"/>
    <property type="match status" value="1"/>
</dbReference>
<dbReference type="OrthoDB" id="76388at2759"/>
<dbReference type="CDD" id="cd02872">
    <property type="entry name" value="GH18_chitolectin_chitotriosidase"/>
    <property type="match status" value="1"/>
</dbReference>
<feature type="signal peptide" evidence="19">
    <location>
        <begin position="1"/>
        <end position="21"/>
    </location>
</feature>
<proteinExistence type="inferred from homology"/>
<comment type="subcellular location">
    <subcellularLocation>
        <location evidence="2">Lysosome</location>
    </subcellularLocation>
    <subcellularLocation>
        <location evidence="3">Secreted</location>
    </subcellularLocation>
</comment>
<dbReference type="InterPro" id="IPR036508">
    <property type="entry name" value="Chitin-bd_dom_sf"/>
</dbReference>
<evidence type="ECO:0000256" key="8">
    <source>
        <dbReference type="ARBA" id="ARBA00022669"/>
    </source>
</evidence>
<dbReference type="Gene3D" id="2.170.140.10">
    <property type="entry name" value="Chitin binding domain"/>
    <property type="match status" value="1"/>
</dbReference>
<dbReference type="FunFam" id="3.10.50.10:FF:000001">
    <property type="entry name" value="Chitinase 3-like 1"/>
    <property type="match status" value="1"/>
</dbReference>
<dbReference type="GO" id="GO:0008843">
    <property type="term" value="F:endochitinase activity"/>
    <property type="evidence" value="ECO:0007669"/>
    <property type="project" value="UniProtKB-EC"/>
</dbReference>
<evidence type="ECO:0000256" key="6">
    <source>
        <dbReference type="ARBA" id="ARBA00012729"/>
    </source>
</evidence>
<dbReference type="GeneID" id="105895896"/>
<dbReference type="PANTHER" id="PTHR11177">
    <property type="entry name" value="CHITINASE"/>
    <property type="match status" value="1"/>
</dbReference>
<comment type="subunit">
    <text evidence="5">Monomer.</text>
</comment>
<evidence type="ECO:0000256" key="14">
    <source>
        <dbReference type="ARBA" id="ARBA00023277"/>
    </source>
</evidence>
<dbReference type="Gene3D" id="3.20.20.80">
    <property type="entry name" value="Glycosidases"/>
    <property type="match status" value="1"/>
</dbReference>
<dbReference type="PANTHER" id="PTHR11177:SF332">
    <property type="entry name" value="CHITINASE"/>
    <property type="match status" value="1"/>
</dbReference>
<keyword evidence="7" id="KW-0964">Secreted</keyword>
<name>A0A6P3VPV8_CLUHA</name>
<comment type="similarity">
    <text evidence="4">Belongs to the glycosyl hydrolase 18 family. Chitinase class II subfamily.</text>
</comment>
<keyword evidence="11" id="KW-0146">Chitin degradation</keyword>
<keyword evidence="15" id="KW-0326">Glycosidase</keyword>
<dbReference type="SUPFAM" id="SSF57625">
    <property type="entry name" value="Invertebrate chitin-binding proteins"/>
    <property type="match status" value="1"/>
</dbReference>
<dbReference type="GO" id="GO:0005576">
    <property type="term" value="C:extracellular region"/>
    <property type="evidence" value="ECO:0007669"/>
    <property type="project" value="UniProtKB-SubCell"/>
</dbReference>
<evidence type="ECO:0000256" key="10">
    <source>
        <dbReference type="ARBA" id="ARBA00022801"/>
    </source>
</evidence>
<evidence type="ECO:0000256" key="9">
    <source>
        <dbReference type="ARBA" id="ARBA00022729"/>
    </source>
</evidence>
<evidence type="ECO:0000259" key="21">
    <source>
        <dbReference type="PROSITE" id="PS51910"/>
    </source>
</evidence>
<dbReference type="InterPro" id="IPR002557">
    <property type="entry name" value="Chitin-bd_dom"/>
</dbReference>
<keyword evidence="10" id="KW-0378">Hydrolase</keyword>
<dbReference type="InterPro" id="IPR001223">
    <property type="entry name" value="Glyco_hydro18_cat"/>
</dbReference>
<dbReference type="GO" id="GO:0008061">
    <property type="term" value="F:chitin binding"/>
    <property type="evidence" value="ECO:0007669"/>
    <property type="project" value="UniProtKB-KW"/>
</dbReference>
<feature type="chain" id="PRO_5044646596" description="Chitotriosidase-1" evidence="19">
    <location>
        <begin position="22"/>
        <end position="455"/>
    </location>
</feature>
<dbReference type="Gene3D" id="3.10.50.10">
    <property type="match status" value="1"/>
</dbReference>
<dbReference type="GO" id="GO:0006032">
    <property type="term" value="P:chitin catabolic process"/>
    <property type="evidence" value="ECO:0007669"/>
    <property type="project" value="UniProtKB-KW"/>
</dbReference>
<evidence type="ECO:0000256" key="1">
    <source>
        <dbReference type="ARBA" id="ARBA00000822"/>
    </source>
</evidence>
<protein>
    <recommendedName>
        <fullName evidence="17">Chitotriosidase-1</fullName>
        <ecNumber evidence="6">3.2.1.14</ecNumber>
    </recommendedName>
    <alternativeName>
        <fullName evidence="18">Chitinase-1</fullName>
    </alternativeName>
</protein>
<dbReference type="Pfam" id="PF00704">
    <property type="entry name" value="Glyco_hydro_18"/>
    <property type="match status" value="1"/>
</dbReference>
<dbReference type="RefSeq" id="XP_031424046.1">
    <property type="nucleotide sequence ID" value="XM_031568186.2"/>
</dbReference>